<evidence type="ECO:0000313" key="2">
    <source>
        <dbReference type="Proteomes" id="UP000730618"/>
    </source>
</evidence>
<sequence length="130" mass="14067">MYFPAGAYHIVGTLTGASSLVWVGDGTTFTGGTYRTVSFAENDDDMRTLRGSYGVVVDDFPRLPGEADDTGRIQRALDYAKTLKKGENTVGGSVYYETKTAVVFRSAMYATSAPINVYKGIDLIAEGRRS</sequence>
<protein>
    <submittedName>
        <fullName evidence="1">Uncharacterized protein</fullName>
    </submittedName>
</protein>
<comment type="caution">
    <text evidence="1">The sequence shown here is derived from an EMBL/GenBank/DDBJ whole genome shotgun (WGS) entry which is preliminary data.</text>
</comment>
<name>A0ABN7TMG2_9BACL</name>
<keyword evidence="2" id="KW-1185">Reference proteome</keyword>
<evidence type="ECO:0000313" key="1">
    <source>
        <dbReference type="EMBL" id="CAG7640595.1"/>
    </source>
</evidence>
<dbReference type="EMBL" id="CAJVCE010000006">
    <property type="protein sequence ID" value="CAG7640595.1"/>
    <property type="molecule type" value="Genomic_DNA"/>
</dbReference>
<gene>
    <name evidence="1" type="ORF">PAECIP111802_02664</name>
</gene>
<accession>A0ABN7TMG2</accession>
<proteinExistence type="predicted"/>
<dbReference type="Proteomes" id="UP000730618">
    <property type="component" value="Unassembled WGS sequence"/>
</dbReference>
<reference evidence="1 2" key="1">
    <citation type="submission" date="2021-06" db="EMBL/GenBank/DDBJ databases">
        <authorList>
            <person name="Criscuolo A."/>
        </authorList>
    </citation>
    <scope>NUCLEOTIDE SEQUENCE [LARGE SCALE GENOMIC DNA]</scope>
    <source>
        <strain evidence="2">CIP 111802</strain>
    </source>
</reference>
<organism evidence="1 2">
    <name type="scientific">Paenibacillus allorhizosphaerae</name>
    <dbReference type="NCBI Taxonomy" id="2849866"/>
    <lineage>
        <taxon>Bacteria</taxon>
        <taxon>Bacillati</taxon>
        <taxon>Bacillota</taxon>
        <taxon>Bacilli</taxon>
        <taxon>Bacillales</taxon>
        <taxon>Paenibacillaceae</taxon>
        <taxon>Paenibacillus</taxon>
    </lineage>
</organism>